<dbReference type="PROSITE" id="PS51257">
    <property type="entry name" value="PROKAR_LIPOPROTEIN"/>
    <property type="match status" value="1"/>
</dbReference>
<dbReference type="RefSeq" id="WP_203901415.1">
    <property type="nucleotide sequence ID" value="NZ_BOPF01000018.1"/>
</dbReference>
<keyword evidence="3" id="KW-0732">Signal</keyword>
<comment type="caution">
    <text evidence="4">The sequence shown here is derived from an EMBL/GenBank/DDBJ whole genome shotgun (WGS) entry which is preliminary data.</text>
</comment>
<dbReference type="Pfam" id="PF07676">
    <property type="entry name" value="PD40"/>
    <property type="match status" value="1"/>
</dbReference>
<dbReference type="AlphaFoldDB" id="A0A8J3YLY6"/>
<evidence type="ECO:0000256" key="3">
    <source>
        <dbReference type="SAM" id="SignalP"/>
    </source>
</evidence>
<reference evidence="4" key="1">
    <citation type="submission" date="2021-01" db="EMBL/GenBank/DDBJ databases">
        <title>Whole genome shotgun sequence of Virgisporangium aliadipatigenens NBRC 105644.</title>
        <authorList>
            <person name="Komaki H."/>
            <person name="Tamura T."/>
        </authorList>
    </citation>
    <scope>NUCLEOTIDE SEQUENCE</scope>
    <source>
        <strain evidence="4">NBRC 105644</strain>
    </source>
</reference>
<dbReference type="Gene3D" id="2.120.10.30">
    <property type="entry name" value="TolB, C-terminal domain"/>
    <property type="match status" value="1"/>
</dbReference>
<organism evidence="4 5">
    <name type="scientific">Virgisporangium aliadipatigenens</name>
    <dbReference type="NCBI Taxonomy" id="741659"/>
    <lineage>
        <taxon>Bacteria</taxon>
        <taxon>Bacillati</taxon>
        <taxon>Actinomycetota</taxon>
        <taxon>Actinomycetes</taxon>
        <taxon>Micromonosporales</taxon>
        <taxon>Micromonosporaceae</taxon>
        <taxon>Virgisporangium</taxon>
    </lineage>
</organism>
<dbReference type="InterPro" id="IPR011042">
    <property type="entry name" value="6-blade_b-propeller_TolB-like"/>
</dbReference>
<comment type="similarity">
    <text evidence="1">Belongs to the TolB family.</text>
</comment>
<sequence>MRRRTIVRTVGALAGMTACGLVAVLTLPAGAADRAAPTEIRVSESSTGAPADESAGNPAMSGDGRYVVFESKATNLTAGADDFRNRVFLRDLRTGQVRALPSAIGDDSGDHAWFSPNGTHFVVGSTDGFAVYDAATGAVRYTVAVGANAAEPRVTDDGRSLFYVDYSLTRGVTRFVVFDSATGENRAVPLPGFTRDPGNPQLSGDGRYLAFETAQSLVPTDTDGFTDVYRADLTTGELLRVSVTTDGGPILAGESFMPRMSADGRYIVFQSEESPFDRLGGVYLRDVRGGTTEAVTTYAQGIGLAAPDVSDDGRYVSFVEGTGVVKVRDRRSGQVRVAVDPERVQPTQLSSDGRTLVYAAVTAGFDPSQVYVRTLG</sequence>
<dbReference type="PANTHER" id="PTHR36842:SF2">
    <property type="entry name" value="SLR0505 PROTEIN"/>
    <property type="match status" value="1"/>
</dbReference>
<feature type="signal peptide" evidence="3">
    <location>
        <begin position="1"/>
        <end position="31"/>
    </location>
</feature>
<dbReference type="EMBL" id="BOPF01000018">
    <property type="protein sequence ID" value="GIJ47914.1"/>
    <property type="molecule type" value="Genomic_DNA"/>
</dbReference>
<dbReference type="Proteomes" id="UP000619260">
    <property type="component" value="Unassembled WGS sequence"/>
</dbReference>
<protein>
    <submittedName>
        <fullName evidence="4">Uncharacterized protein</fullName>
    </submittedName>
</protein>
<accession>A0A8J3YLY6</accession>
<feature type="chain" id="PRO_5035245051" evidence="3">
    <location>
        <begin position="32"/>
        <end position="376"/>
    </location>
</feature>
<dbReference type="PANTHER" id="PTHR36842">
    <property type="entry name" value="PROTEIN TOLB HOMOLOG"/>
    <property type="match status" value="1"/>
</dbReference>
<proteinExistence type="inferred from homology"/>
<keyword evidence="5" id="KW-1185">Reference proteome</keyword>
<evidence type="ECO:0000313" key="5">
    <source>
        <dbReference type="Proteomes" id="UP000619260"/>
    </source>
</evidence>
<evidence type="ECO:0000313" key="4">
    <source>
        <dbReference type="EMBL" id="GIJ47914.1"/>
    </source>
</evidence>
<dbReference type="SUPFAM" id="SSF82171">
    <property type="entry name" value="DPP6 N-terminal domain-like"/>
    <property type="match status" value="1"/>
</dbReference>
<feature type="region of interest" description="Disordered" evidence="2">
    <location>
        <begin position="38"/>
        <end position="60"/>
    </location>
</feature>
<name>A0A8J3YLY6_9ACTN</name>
<gene>
    <name evidence="4" type="ORF">Val02_48000</name>
</gene>
<evidence type="ECO:0000256" key="2">
    <source>
        <dbReference type="SAM" id="MobiDB-lite"/>
    </source>
</evidence>
<evidence type="ECO:0000256" key="1">
    <source>
        <dbReference type="ARBA" id="ARBA00009820"/>
    </source>
</evidence>
<dbReference type="InterPro" id="IPR011659">
    <property type="entry name" value="WD40"/>
</dbReference>